<dbReference type="EMBL" id="UOFD01000068">
    <property type="protein sequence ID" value="VAW53924.1"/>
    <property type="molecule type" value="Genomic_DNA"/>
</dbReference>
<dbReference type="InterPro" id="IPR011990">
    <property type="entry name" value="TPR-like_helical_dom_sf"/>
</dbReference>
<dbReference type="AlphaFoldDB" id="A0A3B0XD28"/>
<gene>
    <name evidence="1" type="ORF">MNBD_GAMMA06-1551</name>
</gene>
<dbReference type="InterPro" id="IPR019734">
    <property type="entry name" value="TPR_rpt"/>
</dbReference>
<accession>A0A3B0XD28</accession>
<proteinExistence type="predicted"/>
<sequence length="439" mass="51057">MSFIKIRLIFVVLIALISFSSQVVSAVTSTTQDDFKKGTAYFQQGNYAAAVKSFARAEAQGMKSPALYYNLAGSYYKFGEYNKSKKYFLKVHNYKNMQQLAEYNLGLIALKQKNKKTADKWFGNVVKNSKDKKLVTLAENKRKEIRSRKKTVRKISAWTTKKWSAYLNASLGYDDNVNFAPLGITSERSDNFSEIVTSVDYLLAGNRRDGWLGEAYFYDINYFTEDVFDEYVYGAGIKKLLQLNQDWQTAYSLNMSKINYGGEDYQTIAKIGAEARNALSKNSRLYFRYGYEGINSNNPLFDYLEGWRQKLRAEYRLFRKQDNSRFYYELELNNRNNLNLPGGDFSYSPTRHTLRGKYTSILSREWHLTGDLSYRGSKYPATITQNRQDDRAKAAIYTDYRFTRDFKLRAKIEYTDNRSTEDIFAYKRTVYTLSLSALF</sequence>
<protein>
    <submittedName>
        <fullName evidence="1">Uncharacterized protein</fullName>
    </submittedName>
</protein>
<reference evidence="1" key="1">
    <citation type="submission" date="2018-06" db="EMBL/GenBank/DDBJ databases">
        <authorList>
            <person name="Zhirakovskaya E."/>
        </authorList>
    </citation>
    <scope>NUCLEOTIDE SEQUENCE</scope>
</reference>
<evidence type="ECO:0000313" key="1">
    <source>
        <dbReference type="EMBL" id="VAW53924.1"/>
    </source>
</evidence>
<dbReference type="Pfam" id="PF13181">
    <property type="entry name" value="TPR_8"/>
    <property type="match status" value="2"/>
</dbReference>
<dbReference type="SUPFAM" id="SSF48452">
    <property type="entry name" value="TPR-like"/>
    <property type="match status" value="1"/>
</dbReference>
<organism evidence="1">
    <name type="scientific">hydrothermal vent metagenome</name>
    <dbReference type="NCBI Taxonomy" id="652676"/>
    <lineage>
        <taxon>unclassified sequences</taxon>
        <taxon>metagenomes</taxon>
        <taxon>ecological metagenomes</taxon>
    </lineage>
</organism>
<dbReference type="Gene3D" id="1.25.40.10">
    <property type="entry name" value="Tetratricopeptide repeat domain"/>
    <property type="match status" value="1"/>
</dbReference>
<name>A0A3B0XD28_9ZZZZ</name>